<feature type="region of interest" description="Disordered" evidence="5">
    <location>
        <begin position="1"/>
        <end position="77"/>
    </location>
</feature>
<dbReference type="InterPro" id="IPR043519">
    <property type="entry name" value="NT_sf"/>
</dbReference>
<comment type="caution">
    <text evidence="7">The sequence shown here is derived from an EMBL/GenBank/DDBJ whole genome shotgun (WGS) entry which is preliminary data.</text>
</comment>
<dbReference type="PANTHER" id="PTHR13734:SF5">
    <property type="entry name" value="CCA TRNA NUCLEOTIDYLTRANSFERASE, MITOCHONDRIAL"/>
    <property type="match status" value="1"/>
</dbReference>
<dbReference type="GO" id="GO:0001680">
    <property type="term" value="P:tRNA 3'-terminal CCA addition"/>
    <property type="evidence" value="ECO:0007669"/>
    <property type="project" value="UniProtKB-ARBA"/>
</dbReference>
<evidence type="ECO:0000256" key="4">
    <source>
        <dbReference type="RuleBase" id="RU003953"/>
    </source>
</evidence>
<dbReference type="PANTHER" id="PTHR13734">
    <property type="entry name" value="TRNA-NUCLEOTIDYLTRANSFERASE"/>
    <property type="match status" value="1"/>
</dbReference>
<evidence type="ECO:0000259" key="6">
    <source>
        <dbReference type="Pfam" id="PF01743"/>
    </source>
</evidence>
<dbReference type="GO" id="GO:0005739">
    <property type="term" value="C:mitochondrion"/>
    <property type="evidence" value="ECO:0007669"/>
    <property type="project" value="UniProtKB-ARBA"/>
</dbReference>
<evidence type="ECO:0000256" key="1">
    <source>
        <dbReference type="ARBA" id="ARBA00007265"/>
    </source>
</evidence>
<evidence type="ECO:0000256" key="5">
    <source>
        <dbReference type="SAM" id="MobiDB-lite"/>
    </source>
</evidence>
<name>A0A167WMV7_9EURO</name>
<feature type="region of interest" description="Disordered" evidence="5">
    <location>
        <begin position="577"/>
        <end position="596"/>
    </location>
</feature>
<dbReference type="Gene3D" id="1.10.3090.10">
    <property type="entry name" value="cca-adding enzyme, domain 2"/>
    <property type="match status" value="1"/>
</dbReference>
<dbReference type="GO" id="GO:0052929">
    <property type="term" value="F:ATP:3'-cytidine-cytidine-tRNA adenylyltransferase activity"/>
    <property type="evidence" value="ECO:0007669"/>
    <property type="project" value="TreeGrafter"/>
</dbReference>
<dbReference type="CDD" id="cd05398">
    <property type="entry name" value="NT_ClassII-CCAase"/>
    <property type="match status" value="1"/>
</dbReference>
<keyword evidence="3 4" id="KW-0694">RNA-binding</keyword>
<gene>
    <name evidence="7" type="ORF">AAP_04544</name>
</gene>
<protein>
    <submittedName>
        <fullName evidence="7">Poly(A) polymerase</fullName>
    </submittedName>
</protein>
<dbReference type="SUPFAM" id="SSF81301">
    <property type="entry name" value="Nucleotidyltransferase"/>
    <property type="match status" value="1"/>
</dbReference>
<dbReference type="GO" id="GO:0052927">
    <property type="term" value="F:CC tRNA cytidylyltransferase activity"/>
    <property type="evidence" value="ECO:0007669"/>
    <property type="project" value="TreeGrafter"/>
</dbReference>
<evidence type="ECO:0000313" key="8">
    <source>
        <dbReference type="Proteomes" id="UP000242877"/>
    </source>
</evidence>
<dbReference type="AlphaFoldDB" id="A0A167WMV7"/>
<dbReference type="FunFam" id="3.30.460.10:FF:000019">
    <property type="entry name" value="tRNA nucleotidyltransferase cca2"/>
    <property type="match status" value="1"/>
</dbReference>
<proteinExistence type="inferred from homology"/>
<dbReference type="Pfam" id="PF01743">
    <property type="entry name" value="PolyA_pol"/>
    <property type="match status" value="1"/>
</dbReference>
<sequence>MTSSSRPAPLQSQVVKEQTTKTTTTTTYQAQTQADQDIDEPHPKRRKLLVHPGILRDRPQAHTHHINQQQQTRHSSTMASIVEEPMPTITLTPLEETLKTLLLDVASYISTPGSGYSPEPHSTSEGLVLRFTGGWVRDKLLGVQSKDIDVGISSMTGYQFGLALKEYLDNPANLEKYRSQEREGVEKDKIISLHKISANPEKSKHLETVTTKIFGLEVDLVNLRKETYTEESRNPQMEFGTPYEDAMRRDATVNALFYNLNTSSIEDFTGSGLQDMKNKLIRTPLEPFQTFKDDPLRVLRLIRFSSRLGYDIDPETATAMGHKEIKDALKVKISPERVGIEVQKTLKGPDPIGALRFIDRQNLFNVIFINHKDTIEAETTTPTFKWAAVYESLRELLDESSEGAVSASDLEVRQHVRQTLIRDDYELYQAWLLAALSPWSIIPLKDNQGNIITPTVKNPPRARVVARDGMRFDNKTLGIVGDASAAWEGIQEQVRKVVDGNLEKDMPADEFREYLGLYMTGLGADWRMSVLLAMLLECPIRERSEVIHWQLRNPDIKGSEEDKQRAIEEVRNKREEIGWDAPVEKKGPKGKGKKGK</sequence>
<dbReference type="EMBL" id="AZGZ01000022">
    <property type="protein sequence ID" value="KZZ89059.1"/>
    <property type="molecule type" value="Genomic_DNA"/>
</dbReference>
<evidence type="ECO:0000313" key="7">
    <source>
        <dbReference type="EMBL" id="KZZ89059.1"/>
    </source>
</evidence>
<keyword evidence="8" id="KW-1185">Reference proteome</keyword>
<dbReference type="VEuPathDB" id="FungiDB:AAP_04544"/>
<feature type="domain" description="Poly A polymerase head" evidence="6">
    <location>
        <begin position="129"/>
        <end position="282"/>
    </location>
</feature>
<reference evidence="7 8" key="1">
    <citation type="journal article" date="2016" name="Genome Biol. Evol.">
        <title>Divergent and convergent evolution of fungal pathogenicity.</title>
        <authorList>
            <person name="Shang Y."/>
            <person name="Xiao G."/>
            <person name="Zheng P."/>
            <person name="Cen K."/>
            <person name="Zhan S."/>
            <person name="Wang C."/>
        </authorList>
    </citation>
    <scope>NUCLEOTIDE SEQUENCE [LARGE SCALE GENOMIC DNA]</scope>
    <source>
        <strain evidence="7 8">ARSEF 7405</strain>
    </source>
</reference>
<dbReference type="OrthoDB" id="445712at2759"/>
<dbReference type="Proteomes" id="UP000242877">
    <property type="component" value="Unassembled WGS sequence"/>
</dbReference>
<dbReference type="SUPFAM" id="SSF81891">
    <property type="entry name" value="Poly A polymerase C-terminal region-like"/>
    <property type="match status" value="1"/>
</dbReference>
<organism evidence="7 8">
    <name type="scientific">Ascosphaera apis ARSEF 7405</name>
    <dbReference type="NCBI Taxonomy" id="392613"/>
    <lineage>
        <taxon>Eukaryota</taxon>
        <taxon>Fungi</taxon>
        <taxon>Dikarya</taxon>
        <taxon>Ascomycota</taxon>
        <taxon>Pezizomycotina</taxon>
        <taxon>Eurotiomycetes</taxon>
        <taxon>Eurotiomycetidae</taxon>
        <taxon>Onygenales</taxon>
        <taxon>Ascosphaeraceae</taxon>
        <taxon>Ascosphaera</taxon>
    </lineage>
</organism>
<feature type="compositionally biased region" description="Polar residues" evidence="5">
    <location>
        <begin position="1"/>
        <end position="17"/>
    </location>
</feature>
<feature type="compositionally biased region" description="Polar residues" evidence="5">
    <location>
        <begin position="66"/>
        <end position="77"/>
    </location>
</feature>
<dbReference type="InterPro" id="IPR002646">
    <property type="entry name" value="PolA_pol_head_dom"/>
</dbReference>
<accession>A0A167WMV7</accession>
<dbReference type="GO" id="GO:0003723">
    <property type="term" value="F:RNA binding"/>
    <property type="evidence" value="ECO:0007669"/>
    <property type="project" value="UniProtKB-KW"/>
</dbReference>
<feature type="compositionally biased region" description="Low complexity" evidence="5">
    <location>
        <begin position="20"/>
        <end position="35"/>
    </location>
</feature>
<dbReference type="Gene3D" id="3.30.460.10">
    <property type="entry name" value="Beta Polymerase, domain 2"/>
    <property type="match status" value="1"/>
</dbReference>
<comment type="similarity">
    <text evidence="1 4">Belongs to the tRNA nucleotidyltransferase/poly(A) polymerase family.</text>
</comment>
<evidence type="ECO:0000256" key="2">
    <source>
        <dbReference type="ARBA" id="ARBA00022679"/>
    </source>
</evidence>
<feature type="compositionally biased region" description="Basic and acidic residues" evidence="5">
    <location>
        <begin position="577"/>
        <end position="587"/>
    </location>
</feature>
<keyword evidence="2 4" id="KW-0808">Transferase</keyword>
<evidence type="ECO:0000256" key="3">
    <source>
        <dbReference type="ARBA" id="ARBA00022884"/>
    </source>
</evidence>